<dbReference type="OrthoDB" id="2506366at2759"/>
<keyword evidence="3" id="KW-1185">Reference proteome</keyword>
<comment type="caution">
    <text evidence="2">The sequence shown here is derived from an EMBL/GenBank/DDBJ whole genome shotgun (WGS) entry which is preliminary data.</text>
</comment>
<organism evidence="2 3">
    <name type="scientific">Austropuccinia psidii MF-1</name>
    <dbReference type="NCBI Taxonomy" id="1389203"/>
    <lineage>
        <taxon>Eukaryota</taxon>
        <taxon>Fungi</taxon>
        <taxon>Dikarya</taxon>
        <taxon>Basidiomycota</taxon>
        <taxon>Pucciniomycotina</taxon>
        <taxon>Pucciniomycetes</taxon>
        <taxon>Pucciniales</taxon>
        <taxon>Sphaerophragmiaceae</taxon>
        <taxon>Austropuccinia</taxon>
    </lineage>
</organism>
<feature type="region of interest" description="Disordered" evidence="1">
    <location>
        <begin position="65"/>
        <end position="86"/>
    </location>
</feature>
<evidence type="ECO:0000313" key="2">
    <source>
        <dbReference type="EMBL" id="MBW0515661.1"/>
    </source>
</evidence>
<name>A0A9Q3EB87_9BASI</name>
<sequence>MDDWGDWQQPCNSTGLEKPIGYAYGLRNKRQRKEQEDKLITQSQPSTSKETIQLKETIIKKPSIPGGYIENDESEEERVMIPKKYK</sequence>
<dbReference type="Proteomes" id="UP000765509">
    <property type="component" value="Unassembled WGS sequence"/>
</dbReference>
<gene>
    <name evidence="2" type="ORF">O181_055376</name>
</gene>
<protein>
    <submittedName>
        <fullName evidence="2">Uncharacterized protein</fullName>
    </submittedName>
</protein>
<dbReference type="EMBL" id="AVOT02024764">
    <property type="protein sequence ID" value="MBW0515661.1"/>
    <property type="molecule type" value="Genomic_DNA"/>
</dbReference>
<reference evidence="2" key="1">
    <citation type="submission" date="2021-03" db="EMBL/GenBank/DDBJ databases">
        <title>Draft genome sequence of rust myrtle Austropuccinia psidii MF-1, a brazilian biotype.</title>
        <authorList>
            <person name="Quecine M.C."/>
            <person name="Pachon D.M.R."/>
            <person name="Bonatelli M.L."/>
            <person name="Correr F.H."/>
            <person name="Franceschini L.M."/>
            <person name="Leite T.F."/>
            <person name="Margarido G.R.A."/>
            <person name="Almeida C.A."/>
            <person name="Ferrarezi J.A."/>
            <person name="Labate C.A."/>
        </authorList>
    </citation>
    <scope>NUCLEOTIDE SEQUENCE</scope>
    <source>
        <strain evidence="2">MF-1</strain>
    </source>
</reference>
<proteinExistence type="predicted"/>
<dbReference type="AlphaFoldDB" id="A0A9Q3EB87"/>
<evidence type="ECO:0000256" key="1">
    <source>
        <dbReference type="SAM" id="MobiDB-lite"/>
    </source>
</evidence>
<evidence type="ECO:0000313" key="3">
    <source>
        <dbReference type="Proteomes" id="UP000765509"/>
    </source>
</evidence>
<accession>A0A9Q3EB87</accession>